<evidence type="ECO:0000256" key="3">
    <source>
        <dbReference type="PROSITE-ProRule" id="PRU01005"/>
    </source>
</evidence>
<evidence type="ECO:0000313" key="5">
    <source>
        <dbReference type="EMBL" id="VDD98058.1"/>
    </source>
</evidence>
<organism evidence="7">
    <name type="scientific">Enterobius vermicularis</name>
    <name type="common">Human pinworm</name>
    <dbReference type="NCBI Taxonomy" id="51028"/>
    <lineage>
        <taxon>Eukaryota</taxon>
        <taxon>Metazoa</taxon>
        <taxon>Ecdysozoa</taxon>
        <taxon>Nematoda</taxon>
        <taxon>Chromadorea</taxon>
        <taxon>Rhabditida</taxon>
        <taxon>Spirurina</taxon>
        <taxon>Oxyuridomorpha</taxon>
        <taxon>Oxyuroidea</taxon>
        <taxon>Oxyuridae</taxon>
        <taxon>Enterobius</taxon>
    </lineage>
</organism>
<feature type="domain" description="ShKT" evidence="4">
    <location>
        <begin position="33"/>
        <end position="68"/>
    </location>
</feature>
<dbReference type="Pfam" id="PF01549">
    <property type="entry name" value="ShK"/>
    <property type="match status" value="4"/>
</dbReference>
<evidence type="ECO:0000256" key="2">
    <source>
        <dbReference type="ARBA" id="ARBA00023157"/>
    </source>
</evidence>
<dbReference type="Proteomes" id="UP000274131">
    <property type="component" value="Unassembled WGS sequence"/>
</dbReference>
<evidence type="ECO:0000259" key="4">
    <source>
        <dbReference type="PROSITE" id="PS51670"/>
    </source>
</evidence>
<dbReference type="InterPro" id="IPR003582">
    <property type="entry name" value="ShKT_dom"/>
</dbReference>
<evidence type="ECO:0000313" key="6">
    <source>
        <dbReference type="Proteomes" id="UP000274131"/>
    </source>
</evidence>
<evidence type="ECO:0000256" key="1">
    <source>
        <dbReference type="ARBA" id="ARBA00022729"/>
    </source>
</evidence>
<dbReference type="FunFam" id="1.10.10.1940:FF:000002">
    <property type="entry name" value="PHAryngeal gland Toxin-related"/>
    <property type="match status" value="1"/>
</dbReference>
<dbReference type="OrthoDB" id="5863778at2759"/>
<dbReference type="PANTHER" id="PTHR46219">
    <property type="entry name" value="PROTEIN CBG11138"/>
    <property type="match status" value="1"/>
</dbReference>
<dbReference type="PROSITE" id="PS51670">
    <property type="entry name" value="SHKT"/>
    <property type="match status" value="4"/>
</dbReference>
<proteinExistence type="predicted"/>
<protein>
    <submittedName>
        <fullName evidence="7">ShTK domain protein</fullName>
    </submittedName>
</protein>
<dbReference type="SMART" id="SM00254">
    <property type="entry name" value="ShKT"/>
    <property type="match status" value="3"/>
</dbReference>
<comment type="caution">
    <text evidence="3">Lacks conserved residue(s) required for the propagation of feature annotation.</text>
</comment>
<dbReference type="AlphaFoldDB" id="A0A0N4VRL3"/>
<name>A0A0N4VRL3_ENTVE</name>
<evidence type="ECO:0000313" key="7">
    <source>
        <dbReference type="WBParaSite" id="EVEC_0001368401-mRNA-1"/>
    </source>
</evidence>
<keyword evidence="6" id="KW-1185">Reference proteome</keyword>
<dbReference type="Gene3D" id="1.10.10.1940">
    <property type="match status" value="3"/>
</dbReference>
<dbReference type="STRING" id="51028.A0A0N4VRL3"/>
<reference evidence="5 6" key="2">
    <citation type="submission" date="2018-10" db="EMBL/GenBank/DDBJ databases">
        <authorList>
            <consortium name="Pathogen Informatics"/>
        </authorList>
    </citation>
    <scope>NUCLEOTIDE SEQUENCE [LARGE SCALE GENOMIC DNA]</scope>
</reference>
<keyword evidence="2" id="KW-1015">Disulfide bond</keyword>
<keyword evidence="1" id="KW-0732">Signal</keyword>
<dbReference type="WBParaSite" id="EVEC_0001368401-mRNA-1">
    <property type="protein sequence ID" value="EVEC_0001368401-mRNA-1"/>
    <property type="gene ID" value="EVEC_0001368401"/>
</dbReference>
<dbReference type="PANTHER" id="PTHR46219:SF5">
    <property type="entry name" value="SHKT DOMAIN-CONTAINING PROTEIN"/>
    <property type="match status" value="1"/>
</dbReference>
<reference evidence="7" key="1">
    <citation type="submission" date="2017-02" db="UniProtKB">
        <authorList>
            <consortium name="WormBaseParasite"/>
        </authorList>
    </citation>
    <scope>IDENTIFICATION</scope>
</reference>
<accession>A0A0N4VRL3</accession>
<gene>
    <name evidence="5" type="ORF">EVEC_LOCUS12809</name>
</gene>
<feature type="domain" description="ShKT" evidence="4">
    <location>
        <begin position="1"/>
        <end position="12"/>
    </location>
</feature>
<feature type="domain" description="ShKT" evidence="4">
    <location>
        <begin position="163"/>
        <end position="198"/>
    </location>
</feature>
<dbReference type="EMBL" id="UXUI01017288">
    <property type="protein sequence ID" value="VDD98058.1"/>
    <property type="molecule type" value="Genomic_DNA"/>
</dbReference>
<sequence length="198" mass="19849">MKKSCPATCNLCGSGSGATTALPGTTTAGSGTCLDKNSAECQAKSYLCTNAAYKQLMTEKCPATCGFCGQSGGSGNAGVTTGAPSGGETGTSASGSSSCTDVSSAECQQKKNLCTNTLYRRLMEEKCPATCGFCNSDGGAAAKTTTAAAAVTTTASSGSGNECVDKSSSECEKKKRLCTNALYKELMMEKCAATCGFC</sequence>
<feature type="domain" description="ShKT" evidence="4">
    <location>
        <begin position="99"/>
        <end position="134"/>
    </location>
</feature>